<dbReference type="EMBL" id="CP115397">
    <property type="protein sequence ID" value="WBO86741.1"/>
    <property type="molecule type" value="Genomic_DNA"/>
</dbReference>
<accession>A0ABY7PV09</accession>
<evidence type="ECO:0000313" key="3">
    <source>
        <dbReference type="Proteomes" id="UP001211872"/>
    </source>
</evidence>
<organism evidence="2 3">
    <name type="scientific">Hymenobacter yonginensis</name>
    <dbReference type="NCBI Taxonomy" id="748197"/>
    <lineage>
        <taxon>Bacteria</taxon>
        <taxon>Pseudomonadati</taxon>
        <taxon>Bacteroidota</taxon>
        <taxon>Cytophagia</taxon>
        <taxon>Cytophagales</taxon>
        <taxon>Hymenobacteraceae</taxon>
        <taxon>Hymenobacter</taxon>
    </lineage>
</organism>
<feature type="transmembrane region" description="Helical" evidence="1">
    <location>
        <begin position="36"/>
        <end position="56"/>
    </location>
</feature>
<keyword evidence="3" id="KW-1185">Reference proteome</keyword>
<geneLocation type="plasmid" evidence="2 3">
    <name>unnamed2</name>
</geneLocation>
<sequence>MLEVHLLAEAFSDEPAGGGLLPGNALLTPHQQACAVALPSLLLVGMINYALVYHRGKHRDYFFNLSHERTDVLHRDFFVFVGYFVLTVIPVGYWLVQKIATMPS</sequence>
<dbReference type="Proteomes" id="UP001211872">
    <property type="component" value="Plasmid unnamed2"/>
</dbReference>
<protein>
    <submittedName>
        <fullName evidence="2">Uncharacterized protein</fullName>
    </submittedName>
</protein>
<gene>
    <name evidence="2" type="ORF">O9Z63_20890</name>
</gene>
<evidence type="ECO:0000313" key="2">
    <source>
        <dbReference type="EMBL" id="WBO86741.1"/>
    </source>
</evidence>
<keyword evidence="1" id="KW-1133">Transmembrane helix</keyword>
<keyword evidence="1" id="KW-0472">Membrane</keyword>
<reference evidence="2 3" key="1">
    <citation type="journal article" date="2011" name="Int. J. Syst. Evol. Microbiol.">
        <title>Hymenobacter yonginensis sp. nov., isolated from a mesotrophic artificial lake.</title>
        <authorList>
            <person name="Joung Y."/>
            <person name="Cho S.H."/>
            <person name="Kim H."/>
            <person name="Kim S.B."/>
            <person name="Joh K."/>
        </authorList>
    </citation>
    <scope>NUCLEOTIDE SEQUENCE [LARGE SCALE GENOMIC DNA]</scope>
    <source>
        <strain evidence="2 3">KCTC 22745</strain>
    </source>
</reference>
<dbReference type="RefSeq" id="WP_270129410.1">
    <property type="nucleotide sequence ID" value="NZ_CP115397.1"/>
</dbReference>
<proteinExistence type="predicted"/>
<keyword evidence="2" id="KW-0614">Plasmid</keyword>
<name>A0ABY7PV09_9BACT</name>
<evidence type="ECO:0000256" key="1">
    <source>
        <dbReference type="SAM" id="Phobius"/>
    </source>
</evidence>
<feature type="transmembrane region" description="Helical" evidence="1">
    <location>
        <begin position="77"/>
        <end position="96"/>
    </location>
</feature>
<keyword evidence="1" id="KW-0812">Transmembrane</keyword>